<dbReference type="eggNOG" id="ENOG5033JVW">
    <property type="taxonomic scope" value="Bacteria"/>
</dbReference>
<dbReference type="STRING" id="1157490.EL26_20650"/>
<protein>
    <submittedName>
        <fullName evidence="1">Uncharacterized protein</fullName>
    </submittedName>
</protein>
<evidence type="ECO:0000313" key="1">
    <source>
        <dbReference type="EMBL" id="KEO81485.1"/>
    </source>
</evidence>
<dbReference type="EMBL" id="JMIR01000037">
    <property type="protein sequence ID" value="KEO81485.1"/>
    <property type="molecule type" value="Genomic_DNA"/>
</dbReference>
<dbReference type="RefSeq" id="WP_038093085.1">
    <property type="nucleotide sequence ID" value="NZ_JMIR01000037.1"/>
</dbReference>
<reference evidence="1 2" key="1">
    <citation type="journal article" date="2013" name="Int. J. Syst. Evol. Microbiol.">
        <title>Tumebacillus flagellatus sp. nov., an alpha-amylase/pullulanase-producing bacterium isolated from cassava wastewater.</title>
        <authorList>
            <person name="Wang Q."/>
            <person name="Xie N."/>
            <person name="Qin Y."/>
            <person name="Shen N."/>
            <person name="Zhu J."/>
            <person name="Mi H."/>
            <person name="Huang R."/>
        </authorList>
    </citation>
    <scope>NUCLEOTIDE SEQUENCE [LARGE SCALE GENOMIC DNA]</scope>
    <source>
        <strain evidence="1 2">GST4</strain>
    </source>
</reference>
<keyword evidence="2" id="KW-1185">Reference proteome</keyword>
<accession>A0A074LLQ2</accession>
<organism evidence="1 2">
    <name type="scientific">Tumebacillus flagellatus</name>
    <dbReference type="NCBI Taxonomy" id="1157490"/>
    <lineage>
        <taxon>Bacteria</taxon>
        <taxon>Bacillati</taxon>
        <taxon>Bacillota</taxon>
        <taxon>Bacilli</taxon>
        <taxon>Bacillales</taxon>
        <taxon>Alicyclobacillaceae</taxon>
        <taxon>Tumebacillus</taxon>
    </lineage>
</organism>
<dbReference type="OrthoDB" id="2540929at2"/>
<evidence type="ECO:0000313" key="2">
    <source>
        <dbReference type="Proteomes" id="UP000027931"/>
    </source>
</evidence>
<dbReference type="Proteomes" id="UP000027931">
    <property type="component" value="Unassembled WGS sequence"/>
</dbReference>
<comment type="caution">
    <text evidence="1">The sequence shown here is derived from an EMBL/GenBank/DDBJ whole genome shotgun (WGS) entry which is preliminary data.</text>
</comment>
<dbReference type="SUPFAM" id="SSF69279">
    <property type="entry name" value="Phage tail proteins"/>
    <property type="match status" value="1"/>
</dbReference>
<proteinExistence type="predicted"/>
<gene>
    <name evidence="1" type="ORF">EL26_20650</name>
</gene>
<dbReference type="AlphaFoldDB" id="A0A074LLQ2"/>
<sequence length="386" mass="42033">MYNADSTFIKAMTGASSVLYARIDLLDWNENLLDRIETEIISGTISVDGEQDVRRQFNITLDNSSGALTWSIGGRIWIDKRVKLYVGLQTPGGVAYVPQGVFLLEQLQATSKPDGTRIAVLSGGDKWKLLDGQPLGCFSDTTTVKAKNDQGAATPVAEAIKLIAAGAGVPKSQCVFEACSVNVPYDLTYQAGESRGKAIRELADLAVYDCYFDVDGHLVFRPKVADVSQVAPSWVYDKSDYTLYAGSDKVLNTSKLYNRVDVVGGSSQTATVYATASNDDPNSPISTVNIGVRLFRWNNGSPDSIIATQQDAQNRADYELKRASVVLEEQRFSLWPNYLHEAGDVIGITDDWIGTDGTFMLVRFNIDLSPNAGLMTGEAQAIRKVV</sequence>
<name>A0A074LLQ2_9BACL</name>